<dbReference type="EMBL" id="JWIN03017961">
    <property type="protein sequence ID" value="KAB1251113.1"/>
    <property type="molecule type" value="Genomic_DNA"/>
</dbReference>
<sequence length="34" mass="3453">ELPGVAVPSAAPCPAQSAPTYVSHSIVYSALTHM</sequence>
<evidence type="ECO:0000313" key="2">
    <source>
        <dbReference type="Proteomes" id="UP000299084"/>
    </source>
</evidence>
<dbReference type="AlphaFoldDB" id="A0A5N4BWW4"/>
<keyword evidence="2" id="KW-1185">Reference proteome</keyword>
<reference evidence="1 2" key="1">
    <citation type="journal article" date="2019" name="Mol. Ecol. Resour.">
        <title>Improving Illumina assemblies with Hi-C and long reads: an example with the North African dromedary.</title>
        <authorList>
            <person name="Elbers J.P."/>
            <person name="Rogers M.F."/>
            <person name="Perelman P.L."/>
            <person name="Proskuryakova A.A."/>
            <person name="Serdyukova N.A."/>
            <person name="Johnson W.E."/>
            <person name="Horin P."/>
            <person name="Corander J."/>
            <person name="Murphy D."/>
            <person name="Burger P.A."/>
        </authorList>
    </citation>
    <scope>NUCLEOTIDE SEQUENCE [LARGE SCALE GENOMIC DNA]</scope>
    <source>
        <strain evidence="1">Drom800</strain>
        <tissue evidence="1">Blood</tissue>
    </source>
</reference>
<evidence type="ECO:0000313" key="1">
    <source>
        <dbReference type="EMBL" id="KAB1251113.1"/>
    </source>
</evidence>
<protein>
    <submittedName>
        <fullName evidence="1">Uncharacterized protein</fullName>
    </submittedName>
</protein>
<dbReference type="Proteomes" id="UP000299084">
    <property type="component" value="Unassembled WGS sequence"/>
</dbReference>
<organism evidence="1 2">
    <name type="scientific">Camelus dromedarius</name>
    <name type="common">Dromedary</name>
    <name type="synonym">Arabian camel</name>
    <dbReference type="NCBI Taxonomy" id="9838"/>
    <lineage>
        <taxon>Eukaryota</taxon>
        <taxon>Metazoa</taxon>
        <taxon>Chordata</taxon>
        <taxon>Craniata</taxon>
        <taxon>Vertebrata</taxon>
        <taxon>Euteleostomi</taxon>
        <taxon>Mammalia</taxon>
        <taxon>Eutheria</taxon>
        <taxon>Laurasiatheria</taxon>
        <taxon>Artiodactyla</taxon>
        <taxon>Tylopoda</taxon>
        <taxon>Camelidae</taxon>
        <taxon>Camelus</taxon>
    </lineage>
</organism>
<gene>
    <name evidence="1" type="ORF">Cadr_000031386</name>
</gene>
<accession>A0A5N4BWW4</accession>
<proteinExistence type="predicted"/>
<comment type="caution">
    <text evidence="1">The sequence shown here is derived from an EMBL/GenBank/DDBJ whole genome shotgun (WGS) entry which is preliminary data.</text>
</comment>
<feature type="non-terminal residue" evidence="1">
    <location>
        <position position="1"/>
    </location>
</feature>
<name>A0A5N4BWW4_CAMDR</name>